<feature type="transmembrane region" description="Helical" evidence="1">
    <location>
        <begin position="46"/>
        <end position="64"/>
    </location>
</feature>
<comment type="caution">
    <text evidence="2">The sequence shown here is derived from an EMBL/GenBank/DDBJ whole genome shotgun (WGS) entry which is preliminary data.</text>
</comment>
<protein>
    <submittedName>
        <fullName evidence="2">Uncharacterized protein</fullName>
    </submittedName>
</protein>
<evidence type="ECO:0000313" key="3">
    <source>
        <dbReference type="Proteomes" id="UP000605013"/>
    </source>
</evidence>
<feature type="transmembrane region" description="Helical" evidence="1">
    <location>
        <begin position="6"/>
        <end position="26"/>
    </location>
</feature>
<dbReference type="EMBL" id="JAEMEF010000004">
    <property type="protein sequence ID" value="MBL7559315.1"/>
    <property type="molecule type" value="Genomic_DNA"/>
</dbReference>
<feature type="transmembrane region" description="Helical" evidence="1">
    <location>
        <begin position="105"/>
        <end position="123"/>
    </location>
</feature>
<keyword evidence="3" id="KW-1185">Reference proteome</keyword>
<keyword evidence="1" id="KW-0472">Membrane</keyword>
<feature type="transmembrane region" description="Helical" evidence="1">
    <location>
        <begin position="76"/>
        <end position="93"/>
    </location>
</feature>
<name>A0ABS1WJL0_9FLAO</name>
<evidence type="ECO:0000256" key="1">
    <source>
        <dbReference type="SAM" id="Phobius"/>
    </source>
</evidence>
<accession>A0ABS1WJL0</accession>
<dbReference type="RefSeq" id="WP_028606510.1">
    <property type="nucleotide sequence ID" value="NZ_JAEMEF010000004.1"/>
</dbReference>
<sequence length="137" mass="16083">MSITTVEIIVFSTIGLLILLNTILNINYYKNDTINVVIKNWSYNKYFFIPFLWGVFGGHFFLGSKKPVLDIFITHWEIPPIVLAVIVIIMIIYGRKLPKDYIIKTKYQIILLVSGLLFGHFIWSQRHEEFIQFTLNN</sequence>
<gene>
    <name evidence="2" type="ORF">JAO71_05800</name>
</gene>
<keyword evidence="1" id="KW-1133">Transmembrane helix</keyword>
<organism evidence="2 3">
    <name type="scientific">Olleya sediminilitoris</name>
    <dbReference type="NCBI Taxonomy" id="2795739"/>
    <lineage>
        <taxon>Bacteria</taxon>
        <taxon>Pseudomonadati</taxon>
        <taxon>Bacteroidota</taxon>
        <taxon>Flavobacteriia</taxon>
        <taxon>Flavobacteriales</taxon>
        <taxon>Flavobacteriaceae</taxon>
    </lineage>
</organism>
<keyword evidence="1" id="KW-0812">Transmembrane</keyword>
<dbReference type="Proteomes" id="UP000605013">
    <property type="component" value="Unassembled WGS sequence"/>
</dbReference>
<evidence type="ECO:0000313" key="2">
    <source>
        <dbReference type="EMBL" id="MBL7559315.1"/>
    </source>
</evidence>
<reference evidence="2 3" key="1">
    <citation type="submission" date="2020-12" db="EMBL/GenBank/DDBJ databases">
        <title>Olleya sediminilitoris sp. nov., isolated from a tidal flat.</title>
        <authorList>
            <person name="Park S."/>
            <person name="Yoon J.-H."/>
        </authorList>
    </citation>
    <scope>NUCLEOTIDE SEQUENCE [LARGE SCALE GENOMIC DNA]</scope>
    <source>
        <strain evidence="2 3">YSTF-M6</strain>
    </source>
</reference>
<proteinExistence type="predicted"/>